<evidence type="ECO:0000256" key="1">
    <source>
        <dbReference type="SAM" id="SignalP"/>
    </source>
</evidence>
<feature type="chain" id="PRO_5012251548" description="Sporulation related domain-containing protein" evidence="1">
    <location>
        <begin position="20"/>
        <end position="174"/>
    </location>
</feature>
<feature type="signal peptide" evidence="1">
    <location>
        <begin position="1"/>
        <end position="19"/>
    </location>
</feature>
<accession>A0A1M5G281</accession>
<dbReference type="AlphaFoldDB" id="A0A1M5G281"/>
<protein>
    <recommendedName>
        <fullName evidence="4">Sporulation related domain-containing protein</fullName>
    </recommendedName>
</protein>
<reference evidence="2 3" key="1">
    <citation type="submission" date="2016-11" db="EMBL/GenBank/DDBJ databases">
        <authorList>
            <person name="Jaros S."/>
            <person name="Januszkiewicz K."/>
            <person name="Wedrychowicz H."/>
        </authorList>
    </citation>
    <scope>NUCLEOTIDE SEQUENCE [LARGE SCALE GENOMIC DNA]</scope>
    <source>
        <strain evidence="2 3">DSM 26897</strain>
    </source>
</reference>
<dbReference type="STRING" id="1302690.BUE76_10675"/>
<sequence>MKYLLTLLLISVCHLFTEAQPPDQDTSVAPVPPVDLHDYKSDTIHFNNIQAWQFGYIGVVAPNTTPENSAYLKRVAKKWDGVDTFQTIKVVTTYGQFIDTYERLLSKSDGMVADFNNALLLKVFPDAARHPWVLLQVDALKKKYAALRQKALEDGYRLLLEHKRSILLDNMLDE</sequence>
<gene>
    <name evidence="2" type="ORF">SAMN05444008_11573</name>
</gene>
<dbReference type="RefSeq" id="WP_143157401.1">
    <property type="nucleotide sequence ID" value="NZ_FQUO01000015.1"/>
</dbReference>
<evidence type="ECO:0008006" key="4">
    <source>
        <dbReference type="Google" id="ProtNLM"/>
    </source>
</evidence>
<keyword evidence="3" id="KW-1185">Reference proteome</keyword>
<dbReference type="Proteomes" id="UP000184368">
    <property type="component" value="Unassembled WGS sequence"/>
</dbReference>
<proteinExistence type="predicted"/>
<dbReference type="EMBL" id="FQUO01000015">
    <property type="protein sequence ID" value="SHF97920.1"/>
    <property type="molecule type" value="Genomic_DNA"/>
</dbReference>
<evidence type="ECO:0000313" key="2">
    <source>
        <dbReference type="EMBL" id="SHF97920.1"/>
    </source>
</evidence>
<evidence type="ECO:0000313" key="3">
    <source>
        <dbReference type="Proteomes" id="UP000184368"/>
    </source>
</evidence>
<keyword evidence="1" id="KW-0732">Signal</keyword>
<name>A0A1M5G281_9BACT</name>
<organism evidence="2 3">
    <name type="scientific">Cnuella takakiae</name>
    <dbReference type="NCBI Taxonomy" id="1302690"/>
    <lineage>
        <taxon>Bacteria</taxon>
        <taxon>Pseudomonadati</taxon>
        <taxon>Bacteroidota</taxon>
        <taxon>Chitinophagia</taxon>
        <taxon>Chitinophagales</taxon>
        <taxon>Chitinophagaceae</taxon>
        <taxon>Cnuella</taxon>
    </lineage>
</organism>